<dbReference type="EMBL" id="HG994372">
    <property type="protein sequence ID" value="CAF2116048.1"/>
    <property type="molecule type" value="Genomic_DNA"/>
</dbReference>
<reference evidence="1" key="3">
    <citation type="submission" date="2021-01" db="EMBL/GenBank/DDBJ databases">
        <authorList>
            <consortium name="Genoscope - CEA"/>
            <person name="William W."/>
        </authorList>
    </citation>
    <scope>NUCLEOTIDE SEQUENCE</scope>
</reference>
<reference evidence="2" key="2">
    <citation type="submission" date="2014-06" db="EMBL/GenBank/DDBJ databases">
        <authorList>
            <person name="Genoscope - CEA"/>
        </authorList>
    </citation>
    <scope>NUCLEOTIDE SEQUENCE</scope>
</reference>
<evidence type="ECO:0000313" key="2">
    <source>
        <dbReference type="EMBL" id="CDY22622.1"/>
    </source>
</evidence>
<evidence type="ECO:0000313" key="3">
    <source>
        <dbReference type="Proteomes" id="UP000028999"/>
    </source>
</evidence>
<protein>
    <submittedName>
        <fullName evidence="1">(rape) hypothetical protein</fullName>
    </submittedName>
    <submittedName>
        <fullName evidence="2">BnaC08g42560D protein</fullName>
    </submittedName>
</protein>
<sequence>MVHTEFTNALFRIIVSSLYLESRPSLYTYTEGKHNRWISIFHRFISKTLEAAFGVWRQKQAKHKSDEVFVSV</sequence>
<gene>
    <name evidence="2" type="primary">BnaC08g42560D</name>
    <name evidence="1" type="ORF">DARMORV10_C08P49280.1</name>
    <name evidence="2" type="ORF">GSBRNA2T00019291001</name>
</gene>
<dbReference type="Proteomes" id="UP001295469">
    <property type="component" value="Chromosome C08"/>
</dbReference>
<accession>A0A078GC49</accession>
<dbReference type="AlphaFoldDB" id="A0A078GC49"/>
<dbReference type="Proteomes" id="UP000028999">
    <property type="component" value="Unassembled WGS sequence"/>
</dbReference>
<dbReference type="EMBL" id="LK032134">
    <property type="protein sequence ID" value="CDY22622.1"/>
    <property type="molecule type" value="Genomic_DNA"/>
</dbReference>
<evidence type="ECO:0000313" key="1">
    <source>
        <dbReference type="EMBL" id="CAF2116048.1"/>
    </source>
</evidence>
<dbReference type="PaxDb" id="3708-A0A078GC49"/>
<organism evidence="2 3">
    <name type="scientific">Brassica napus</name>
    <name type="common">Rape</name>
    <dbReference type="NCBI Taxonomy" id="3708"/>
    <lineage>
        <taxon>Eukaryota</taxon>
        <taxon>Viridiplantae</taxon>
        <taxon>Streptophyta</taxon>
        <taxon>Embryophyta</taxon>
        <taxon>Tracheophyta</taxon>
        <taxon>Spermatophyta</taxon>
        <taxon>Magnoliopsida</taxon>
        <taxon>eudicotyledons</taxon>
        <taxon>Gunneridae</taxon>
        <taxon>Pentapetalae</taxon>
        <taxon>rosids</taxon>
        <taxon>malvids</taxon>
        <taxon>Brassicales</taxon>
        <taxon>Brassicaceae</taxon>
        <taxon>Brassiceae</taxon>
        <taxon>Brassica</taxon>
    </lineage>
</organism>
<dbReference type="Gramene" id="CDY22622">
    <property type="protein sequence ID" value="CDY22622"/>
    <property type="gene ID" value="GSBRNA2T00019291001"/>
</dbReference>
<name>A0A078GC49_BRANA</name>
<reference evidence="2 3" key="1">
    <citation type="journal article" date="2014" name="Science">
        <title>Plant genetics. Early allopolyploid evolution in the post-Neolithic Brassica napus oilseed genome.</title>
        <authorList>
            <person name="Chalhoub B."/>
            <person name="Denoeud F."/>
            <person name="Liu S."/>
            <person name="Parkin I.A."/>
            <person name="Tang H."/>
            <person name="Wang X."/>
            <person name="Chiquet J."/>
            <person name="Belcram H."/>
            <person name="Tong C."/>
            <person name="Samans B."/>
            <person name="Correa M."/>
            <person name="Da Silva C."/>
            <person name="Just J."/>
            <person name="Falentin C."/>
            <person name="Koh C.S."/>
            <person name="Le Clainche I."/>
            <person name="Bernard M."/>
            <person name="Bento P."/>
            <person name="Noel B."/>
            <person name="Labadie K."/>
            <person name="Alberti A."/>
            <person name="Charles M."/>
            <person name="Arnaud D."/>
            <person name="Guo H."/>
            <person name="Daviaud C."/>
            <person name="Alamery S."/>
            <person name="Jabbari K."/>
            <person name="Zhao M."/>
            <person name="Edger P.P."/>
            <person name="Chelaifa H."/>
            <person name="Tack D."/>
            <person name="Lassalle G."/>
            <person name="Mestiri I."/>
            <person name="Schnel N."/>
            <person name="Le Paslier M.C."/>
            <person name="Fan G."/>
            <person name="Renault V."/>
            <person name="Bayer P.E."/>
            <person name="Golicz A.A."/>
            <person name="Manoli S."/>
            <person name="Lee T.H."/>
            <person name="Thi V.H."/>
            <person name="Chalabi S."/>
            <person name="Hu Q."/>
            <person name="Fan C."/>
            <person name="Tollenaere R."/>
            <person name="Lu Y."/>
            <person name="Battail C."/>
            <person name="Shen J."/>
            <person name="Sidebottom C.H."/>
            <person name="Wang X."/>
            <person name="Canaguier A."/>
            <person name="Chauveau A."/>
            <person name="Berard A."/>
            <person name="Deniot G."/>
            <person name="Guan M."/>
            <person name="Liu Z."/>
            <person name="Sun F."/>
            <person name="Lim Y.P."/>
            <person name="Lyons E."/>
            <person name="Town C.D."/>
            <person name="Bancroft I."/>
            <person name="Wang X."/>
            <person name="Meng J."/>
            <person name="Ma J."/>
            <person name="Pires J.C."/>
            <person name="King G.J."/>
            <person name="Brunel D."/>
            <person name="Delourme R."/>
            <person name="Renard M."/>
            <person name="Aury J.M."/>
            <person name="Adams K.L."/>
            <person name="Batley J."/>
            <person name="Snowdon R.J."/>
            <person name="Tost J."/>
            <person name="Edwards D."/>
            <person name="Zhou Y."/>
            <person name="Hua W."/>
            <person name="Sharpe A.G."/>
            <person name="Paterson A.H."/>
            <person name="Guan C."/>
            <person name="Wincker P."/>
        </authorList>
    </citation>
    <scope>NUCLEOTIDE SEQUENCE [LARGE SCALE GENOMIC DNA]</scope>
    <source>
        <strain evidence="3">cv. Darmor-bzh</strain>
    </source>
</reference>
<proteinExistence type="predicted"/>
<keyword evidence="3" id="KW-1185">Reference proteome</keyword>